<accession>A0A835H826</accession>
<sequence>WVVLSLAFALRYYAYVEGDESTNSSRKRSAKYAHRSFMVWDGVTKKKGITCEIATGMSIYLQISFSFHESLAPMEYWNKLNRY</sequence>
<proteinExistence type="predicted"/>
<dbReference type="Proteomes" id="UP000631114">
    <property type="component" value="Unassembled WGS sequence"/>
</dbReference>
<dbReference type="EMBL" id="JADFTS010000008">
    <property type="protein sequence ID" value="KAF9594366.1"/>
    <property type="molecule type" value="Genomic_DNA"/>
</dbReference>
<feature type="signal peptide" evidence="1">
    <location>
        <begin position="1"/>
        <end position="18"/>
    </location>
</feature>
<protein>
    <submittedName>
        <fullName evidence="2">Uncharacterized protein</fullName>
    </submittedName>
</protein>
<feature type="non-terminal residue" evidence="2">
    <location>
        <position position="83"/>
    </location>
</feature>
<gene>
    <name evidence="2" type="ORF">IFM89_030495</name>
</gene>
<keyword evidence="1" id="KW-0732">Signal</keyword>
<organism evidence="2 3">
    <name type="scientific">Coptis chinensis</name>
    <dbReference type="NCBI Taxonomy" id="261450"/>
    <lineage>
        <taxon>Eukaryota</taxon>
        <taxon>Viridiplantae</taxon>
        <taxon>Streptophyta</taxon>
        <taxon>Embryophyta</taxon>
        <taxon>Tracheophyta</taxon>
        <taxon>Spermatophyta</taxon>
        <taxon>Magnoliopsida</taxon>
        <taxon>Ranunculales</taxon>
        <taxon>Ranunculaceae</taxon>
        <taxon>Coptidoideae</taxon>
        <taxon>Coptis</taxon>
    </lineage>
</organism>
<reference evidence="2 3" key="1">
    <citation type="submission" date="2020-10" db="EMBL/GenBank/DDBJ databases">
        <title>The Coptis chinensis genome and diversification of protoberbering-type alkaloids.</title>
        <authorList>
            <person name="Wang B."/>
            <person name="Shu S."/>
            <person name="Song C."/>
            <person name="Liu Y."/>
        </authorList>
    </citation>
    <scope>NUCLEOTIDE SEQUENCE [LARGE SCALE GENOMIC DNA]</scope>
    <source>
        <strain evidence="2">HL-2020</strain>
        <tissue evidence="2">Leaf</tissue>
    </source>
</reference>
<name>A0A835H826_9MAGN</name>
<comment type="caution">
    <text evidence="2">The sequence shown here is derived from an EMBL/GenBank/DDBJ whole genome shotgun (WGS) entry which is preliminary data.</text>
</comment>
<dbReference type="AlphaFoldDB" id="A0A835H826"/>
<evidence type="ECO:0000313" key="3">
    <source>
        <dbReference type="Proteomes" id="UP000631114"/>
    </source>
</evidence>
<evidence type="ECO:0000256" key="1">
    <source>
        <dbReference type="SAM" id="SignalP"/>
    </source>
</evidence>
<feature type="chain" id="PRO_5032541153" evidence="1">
    <location>
        <begin position="19"/>
        <end position="83"/>
    </location>
</feature>
<evidence type="ECO:0000313" key="2">
    <source>
        <dbReference type="EMBL" id="KAF9594366.1"/>
    </source>
</evidence>
<keyword evidence="3" id="KW-1185">Reference proteome</keyword>